<protein>
    <submittedName>
        <fullName evidence="2">Uncharacterized protein</fullName>
    </submittedName>
</protein>
<dbReference type="EMBL" id="OX459969">
    <property type="protein sequence ID" value="CAI9172702.1"/>
    <property type="molecule type" value="Genomic_DNA"/>
</dbReference>
<evidence type="ECO:0000256" key="1">
    <source>
        <dbReference type="SAM" id="MobiDB-lite"/>
    </source>
</evidence>
<name>A0ABN8ZFK9_RANTA</name>
<feature type="compositionally biased region" description="Basic and acidic residues" evidence="1">
    <location>
        <begin position="25"/>
        <end position="38"/>
    </location>
</feature>
<proteinExistence type="predicted"/>
<evidence type="ECO:0000313" key="3">
    <source>
        <dbReference type="Proteomes" id="UP001176941"/>
    </source>
</evidence>
<keyword evidence="3" id="KW-1185">Reference proteome</keyword>
<accession>A0ABN8ZFK9</accession>
<dbReference type="Proteomes" id="UP001176941">
    <property type="component" value="Chromosome 33"/>
</dbReference>
<gene>
    <name evidence="2" type="ORF">MRATA1EN1_LOCUS21664</name>
</gene>
<feature type="compositionally biased region" description="Basic residues" evidence="1">
    <location>
        <begin position="1"/>
        <end position="11"/>
    </location>
</feature>
<reference evidence="2" key="1">
    <citation type="submission" date="2023-04" db="EMBL/GenBank/DDBJ databases">
        <authorList>
            <consortium name="ELIXIR-Norway"/>
        </authorList>
    </citation>
    <scope>NUCLEOTIDE SEQUENCE [LARGE SCALE GENOMIC DNA]</scope>
</reference>
<feature type="region of interest" description="Disordered" evidence="1">
    <location>
        <begin position="1"/>
        <end position="45"/>
    </location>
</feature>
<organism evidence="2 3">
    <name type="scientific">Rangifer tarandus platyrhynchus</name>
    <name type="common">Svalbard reindeer</name>
    <dbReference type="NCBI Taxonomy" id="3082113"/>
    <lineage>
        <taxon>Eukaryota</taxon>
        <taxon>Metazoa</taxon>
        <taxon>Chordata</taxon>
        <taxon>Craniata</taxon>
        <taxon>Vertebrata</taxon>
        <taxon>Euteleostomi</taxon>
        <taxon>Mammalia</taxon>
        <taxon>Eutheria</taxon>
        <taxon>Laurasiatheria</taxon>
        <taxon>Artiodactyla</taxon>
        <taxon>Ruminantia</taxon>
        <taxon>Pecora</taxon>
        <taxon>Cervidae</taxon>
        <taxon>Odocoileinae</taxon>
        <taxon>Rangifer</taxon>
    </lineage>
</organism>
<evidence type="ECO:0000313" key="2">
    <source>
        <dbReference type="EMBL" id="CAI9172702.1"/>
    </source>
</evidence>
<sequence length="109" mass="12146">MQTQKAPHKSRVQVEQLSHQRTRDKRTETAEEISRDPRIPGTYAGGRLKGVSSLLQEGAPSPPPVLLLPLKCRASLRCRQAQAGTARSSEAFLRVPPVSSVLRRQRPKR</sequence>